<dbReference type="AlphaFoldDB" id="A0A0A5G968"/>
<dbReference type="EMBL" id="AVPF01000013">
    <property type="protein sequence ID" value="KGX89701.1"/>
    <property type="molecule type" value="Genomic_DNA"/>
</dbReference>
<name>A0A0A5G968_9BACI</name>
<proteinExistence type="predicted"/>
<keyword evidence="1" id="KW-1133">Transmembrane helix</keyword>
<feature type="transmembrane region" description="Helical" evidence="1">
    <location>
        <begin position="69"/>
        <end position="93"/>
    </location>
</feature>
<sequence>MNLGDLVYLFFIYLLIVCIGSFLVGFFIMRKFKSHTNGFNTLIGISLLFLIFLFRWFQSNAADLFMGTIPWLFNQLFAIGLYILYLIVAWFLLRTLHKRGQRNR</sequence>
<evidence type="ECO:0000313" key="3">
    <source>
        <dbReference type="Proteomes" id="UP000030403"/>
    </source>
</evidence>
<dbReference type="eggNOG" id="ENOG502ZTK4">
    <property type="taxonomic scope" value="Bacteria"/>
</dbReference>
<comment type="caution">
    <text evidence="2">The sequence shown here is derived from an EMBL/GenBank/DDBJ whole genome shotgun (WGS) entry which is preliminary data.</text>
</comment>
<feature type="transmembrane region" description="Helical" evidence="1">
    <location>
        <begin position="6"/>
        <end position="27"/>
    </location>
</feature>
<protein>
    <submittedName>
        <fullName evidence="2">Uncharacterized protein</fullName>
    </submittedName>
</protein>
<gene>
    <name evidence="2" type="ORF">N783_04860</name>
</gene>
<reference evidence="2 3" key="1">
    <citation type="submission" date="2013-08" db="EMBL/GenBank/DDBJ databases">
        <authorList>
            <person name="Huang J."/>
            <person name="Wang G."/>
        </authorList>
    </citation>
    <scope>NUCLEOTIDE SEQUENCE [LARGE SCALE GENOMIC DNA]</scope>
    <source>
        <strain evidence="2 3">BH030004</strain>
    </source>
</reference>
<evidence type="ECO:0000313" key="2">
    <source>
        <dbReference type="EMBL" id="KGX89701.1"/>
    </source>
</evidence>
<organism evidence="2 3">
    <name type="scientific">Pontibacillus marinus BH030004 = DSM 16465</name>
    <dbReference type="NCBI Taxonomy" id="1385511"/>
    <lineage>
        <taxon>Bacteria</taxon>
        <taxon>Bacillati</taxon>
        <taxon>Bacillota</taxon>
        <taxon>Bacilli</taxon>
        <taxon>Bacillales</taxon>
        <taxon>Bacillaceae</taxon>
        <taxon>Pontibacillus</taxon>
    </lineage>
</organism>
<dbReference type="Proteomes" id="UP000030403">
    <property type="component" value="Unassembled WGS sequence"/>
</dbReference>
<feature type="transmembrane region" description="Helical" evidence="1">
    <location>
        <begin position="39"/>
        <end position="57"/>
    </location>
</feature>
<keyword evidence="3" id="KW-1185">Reference proteome</keyword>
<keyword evidence="1" id="KW-0812">Transmembrane</keyword>
<evidence type="ECO:0000256" key="1">
    <source>
        <dbReference type="SAM" id="Phobius"/>
    </source>
</evidence>
<accession>A0A0A5G968</accession>
<keyword evidence="1" id="KW-0472">Membrane</keyword>